<name>J8DZ87_BACCE</name>
<protein>
    <submittedName>
        <fullName evidence="1">Uncharacterized protein</fullName>
    </submittedName>
</protein>
<reference evidence="1 2" key="1">
    <citation type="submission" date="2012-04" db="EMBL/GenBank/DDBJ databases">
        <title>The Genome Sequence of Bacillus cereus MC67.</title>
        <authorList>
            <consortium name="The Broad Institute Genome Sequencing Platform"/>
            <consortium name="The Broad Institute Genome Sequencing Center for Infectious Disease"/>
            <person name="Feldgarden M."/>
            <person name="Van der Auwera G.A."/>
            <person name="Mahillon J."/>
            <person name="Duprez V."/>
            <person name="Timmery S."/>
            <person name="Mattelet C."/>
            <person name="Dierick K."/>
            <person name="Sun M."/>
            <person name="Yu Z."/>
            <person name="Zhu L."/>
            <person name="Hu X."/>
            <person name="Shank E.B."/>
            <person name="Swiecicka I."/>
            <person name="Hansen B.M."/>
            <person name="Andrup L."/>
            <person name="Young S.K."/>
            <person name="Zeng Q."/>
            <person name="Gargeya S."/>
            <person name="Fitzgerald M."/>
            <person name="Haas B."/>
            <person name="Abouelleil A."/>
            <person name="Alvarado L."/>
            <person name="Arachchi H.M."/>
            <person name="Berlin A."/>
            <person name="Chapman S.B."/>
            <person name="Goldberg J."/>
            <person name="Griggs A."/>
            <person name="Gujja S."/>
            <person name="Hansen M."/>
            <person name="Howarth C."/>
            <person name="Imamovic A."/>
            <person name="Larimer J."/>
            <person name="McCowen C."/>
            <person name="Montmayeur A."/>
            <person name="Murphy C."/>
            <person name="Neiman D."/>
            <person name="Pearson M."/>
            <person name="Priest M."/>
            <person name="Roberts A."/>
            <person name="Saif S."/>
            <person name="Shea T."/>
            <person name="Sisk P."/>
            <person name="Sykes S."/>
            <person name="Wortman J."/>
            <person name="Nusbaum C."/>
            <person name="Birren B."/>
        </authorList>
    </citation>
    <scope>NUCLEOTIDE SEQUENCE [LARGE SCALE GENOMIC DNA]</scope>
    <source>
        <strain evidence="1 2">MC67</strain>
    </source>
</reference>
<gene>
    <name evidence="1" type="ORF">II3_05706</name>
</gene>
<dbReference type="RefSeq" id="WP_002162382.1">
    <property type="nucleotide sequence ID" value="NZ_JH792117.1"/>
</dbReference>
<dbReference type="EMBL" id="AHEN01000065">
    <property type="protein sequence ID" value="EJQ90061.1"/>
    <property type="molecule type" value="Genomic_DNA"/>
</dbReference>
<proteinExistence type="predicted"/>
<comment type="caution">
    <text evidence="1">The sequence shown here is derived from an EMBL/GenBank/DDBJ whole genome shotgun (WGS) entry which is preliminary data.</text>
</comment>
<feature type="non-terminal residue" evidence="1">
    <location>
        <position position="1"/>
    </location>
</feature>
<evidence type="ECO:0000313" key="2">
    <source>
        <dbReference type="Proteomes" id="UP000006997"/>
    </source>
</evidence>
<organism evidence="1 2">
    <name type="scientific">Bacillus cereus MC67</name>
    <dbReference type="NCBI Taxonomy" id="1053219"/>
    <lineage>
        <taxon>Bacteria</taxon>
        <taxon>Bacillati</taxon>
        <taxon>Bacillota</taxon>
        <taxon>Bacilli</taxon>
        <taxon>Bacillales</taxon>
        <taxon>Bacillaceae</taxon>
        <taxon>Bacillus</taxon>
        <taxon>Bacillus cereus group</taxon>
    </lineage>
</organism>
<accession>J8DZ87</accession>
<dbReference type="AlphaFoldDB" id="J8DZ87"/>
<dbReference type="Proteomes" id="UP000006997">
    <property type="component" value="Unassembled WGS sequence"/>
</dbReference>
<dbReference type="PATRIC" id="fig|1053219.3.peg.5837"/>
<evidence type="ECO:0000313" key="1">
    <source>
        <dbReference type="EMBL" id="EJQ90061.1"/>
    </source>
</evidence>
<dbReference type="HOGENOM" id="CLU_2818200_0_0_9"/>
<sequence length="66" mass="7814">KDKLKKYDDFIINHRIHKDLVSFIGDDLGIVHVYAQYHKEIEDTKNPLLIAQHYHGPGRFKEVELN</sequence>